<accession>A0A6M0RC24</accession>
<dbReference type="GO" id="GO:0071972">
    <property type="term" value="F:peptidoglycan L,D-transpeptidase activity"/>
    <property type="evidence" value="ECO:0007669"/>
    <property type="project" value="TreeGrafter"/>
</dbReference>
<dbReference type="InterPro" id="IPR036138">
    <property type="entry name" value="PBP_dimer_sf"/>
</dbReference>
<dbReference type="AlphaFoldDB" id="A0A6M0RC24"/>
<protein>
    <recommendedName>
        <fullName evidence="2 7">Beta-lactamase</fullName>
        <ecNumber evidence="2 7">3.5.2.6</ecNumber>
    </recommendedName>
</protein>
<keyword evidence="3" id="KW-0732">Signal</keyword>
<dbReference type="SUPFAM" id="SSF56601">
    <property type="entry name" value="beta-lactamase/transpeptidase-like"/>
    <property type="match status" value="1"/>
</dbReference>
<evidence type="ECO:0000313" key="10">
    <source>
        <dbReference type="EMBL" id="NEZ46728.1"/>
    </source>
</evidence>
<evidence type="ECO:0000256" key="2">
    <source>
        <dbReference type="ARBA" id="ARBA00012865"/>
    </source>
</evidence>
<dbReference type="Pfam" id="PF00905">
    <property type="entry name" value="Transpeptidase"/>
    <property type="match status" value="1"/>
</dbReference>
<reference evidence="10 11" key="1">
    <citation type="submission" date="2019-04" db="EMBL/GenBank/DDBJ databases">
        <title>Genome sequencing of Clostridium botulinum Groups I-IV and Clostridium butyricum.</title>
        <authorList>
            <person name="Brunt J."/>
            <person name="Van Vliet A.H.M."/>
            <person name="Stringer S.C."/>
            <person name="Carter A.T."/>
            <person name="Peck M.W."/>
        </authorList>
    </citation>
    <scope>NUCLEOTIDE SEQUENCE [LARGE SCALE GENOMIC DNA]</scope>
    <source>
        <strain evidence="10 11">IFR 18/094</strain>
    </source>
</reference>
<dbReference type="Gene3D" id="3.90.1310.10">
    <property type="entry name" value="Penicillin-binding protein 2a (Domain 2)"/>
    <property type="match status" value="1"/>
</dbReference>
<organism evidence="10 11">
    <name type="scientific">Clostridium niameyense</name>
    <dbReference type="NCBI Taxonomy" id="1622073"/>
    <lineage>
        <taxon>Bacteria</taxon>
        <taxon>Bacillati</taxon>
        <taxon>Bacillota</taxon>
        <taxon>Clostridia</taxon>
        <taxon>Eubacteriales</taxon>
        <taxon>Clostridiaceae</taxon>
        <taxon>Clostridium</taxon>
    </lineage>
</organism>
<keyword evidence="5 7" id="KW-0046">Antibiotic resistance</keyword>
<evidence type="ECO:0000259" key="8">
    <source>
        <dbReference type="Pfam" id="PF00905"/>
    </source>
</evidence>
<feature type="active site" description="Acyl-ester intermediate" evidence="6">
    <location>
        <position position="194"/>
    </location>
</feature>
<dbReference type="InterPro" id="IPR002137">
    <property type="entry name" value="Beta-lactam_class-D_AS"/>
</dbReference>
<dbReference type="InterPro" id="IPR050515">
    <property type="entry name" value="Beta-lactam/transpept"/>
</dbReference>
<evidence type="ECO:0000256" key="4">
    <source>
        <dbReference type="ARBA" id="ARBA00022801"/>
    </source>
</evidence>
<comment type="catalytic activity">
    <reaction evidence="7">
        <text>a beta-lactam + H2O = a substituted beta-amino acid</text>
        <dbReference type="Rhea" id="RHEA:20401"/>
        <dbReference type="ChEBI" id="CHEBI:15377"/>
        <dbReference type="ChEBI" id="CHEBI:35627"/>
        <dbReference type="ChEBI" id="CHEBI:140347"/>
        <dbReference type="EC" id="3.5.2.6"/>
    </reaction>
</comment>
<feature type="modified residue" description="N6-carboxylysine" evidence="6">
    <location>
        <position position="197"/>
    </location>
</feature>
<dbReference type="GO" id="GO:0005886">
    <property type="term" value="C:plasma membrane"/>
    <property type="evidence" value="ECO:0007669"/>
    <property type="project" value="TreeGrafter"/>
</dbReference>
<dbReference type="GO" id="GO:0008800">
    <property type="term" value="F:beta-lactamase activity"/>
    <property type="evidence" value="ECO:0007669"/>
    <property type="project" value="UniProtKB-UniRule"/>
</dbReference>
<comment type="similarity">
    <text evidence="1 7">Belongs to the class-D beta-lactamase family.</text>
</comment>
<dbReference type="Proteomes" id="UP000473885">
    <property type="component" value="Unassembled WGS sequence"/>
</dbReference>
<evidence type="ECO:0000256" key="5">
    <source>
        <dbReference type="ARBA" id="ARBA00023251"/>
    </source>
</evidence>
<dbReference type="InterPro" id="IPR054120">
    <property type="entry name" value="PBPA_dimer"/>
</dbReference>
<dbReference type="GO" id="GO:0017001">
    <property type="term" value="P:antibiotic catabolic process"/>
    <property type="evidence" value="ECO:0007669"/>
    <property type="project" value="InterPro"/>
</dbReference>
<dbReference type="GO" id="GO:0046677">
    <property type="term" value="P:response to antibiotic"/>
    <property type="evidence" value="ECO:0007669"/>
    <property type="project" value="UniProtKB-UniRule"/>
</dbReference>
<dbReference type="InterPro" id="IPR001460">
    <property type="entry name" value="PCN-bd_Tpept"/>
</dbReference>
<dbReference type="GO" id="GO:0071555">
    <property type="term" value="P:cell wall organization"/>
    <property type="evidence" value="ECO:0007669"/>
    <property type="project" value="TreeGrafter"/>
</dbReference>
<evidence type="ECO:0000256" key="7">
    <source>
        <dbReference type="RuleBase" id="RU361140"/>
    </source>
</evidence>
<dbReference type="PROSITE" id="PS00337">
    <property type="entry name" value="BETA_LACTAMASE_D"/>
    <property type="match status" value="1"/>
</dbReference>
<evidence type="ECO:0000256" key="6">
    <source>
        <dbReference type="PIRSR" id="PIRSR602137-50"/>
    </source>
</evidence>
<dbReference type="EC" id="3.5.2.6" evidence="2 7"/>
<dbReference type="Pfam" id="PF21922">
    <property type="entry name" value="PBP_dimer_2"/>
    <property type="match status" value="1"/>
</dbReference>
<feature type="domain" description="Penicillin-binding protein transpeptidase" evidence="8">
    <location>
        <begin position="140"/>
        <end position="450"/>
    </location>
</feature>
<evidence type="ECO:0000259" key="9">
    <source>
        <dbReference type="Pfam" id="PF21922"/>
    </source>
</evidence>
<evidence type="ECO:0000313" key="11">
    <source>
        <dbReference type="Proteomes" id="UP000473885"/>
    </source>
</evidence>
<name>A0A6M0RC24_9CLOT</name>
<sequence>MGLISYITYFEMAIGPKIVDSPNNRRLWVKRNEVLRGTIYDRNMKPLTKSERVSSEFQKIEYTGGPMFSHVLGYMSVKYGVTGLERKYDSELMSTDIQDNLINFIKSKGKTEEKVGHGLKTTLDYNVQKVAYDALGDNKGAAVALNPKTGEVIAIVSKPSYDPNKLEEIWKDINKDKNIPLLNRATSGLYPPGSTFKVVTAISALENIQGINYRSFQDNGSIQIGKDYSLSNYNGESFGTISFRNAFVHSSNVVFGSLGLELGNKKLKDTAEKLYFNKETPTDGISLEKSQFPSLRVYDKGSIAQSAIGQSSVLSTPMEMALVASTVANNGVMMRPHLVKEVLNSKGNLIKTIPEESNGEVISKSTANIVKDLMRDVVSEGTGRNAAVDGAQVCGKTGTADHNGTNKGEAAHSWFIGFAPYDNPQVAVAVIVENGGQGGIAAANIASNIISQSLKK</sequence>
<dbReference type="PANTHER" id="PTHR30627">
    <property type="entry name" value="PEPTIDOGLYCAN D,D-TRANSPEPTIDASE"/>
    <property type="match status" value="1"/>
</dbReference>
<gene>
    <name evidence="10" type="ORF">FDF74_05795</name>
</gene>
<keyword evidence="4 7" id="KW-0378">Hydrolase</keyword>
<proteinExistence type="inferred from homology"/>
<evidence type="ECO:0000256" key="3">
    <source>
        <dbReference type="ARBA" id="ARBA00022729"/>
    </source>
</evidence>
<keyword evidence="11" id="KW-1185">Reference proteome</keyword>
<dbReference type="GO" id="GO:0008658">
    <property type="term" value="F:penicillin binding"/>
    <property type="evidence" value="ECO:0007669"/>
    <property type="project" value="InterPro"/>
</dbReference>
<dbReference type="SUPFAM" id="SSF56519">
    <property type="entry name" value="Penicillin binding protein dimerisation domain"/>
    <property type="match status" value="1"/>
</dbReference>
<dbReference type="Gene3D" id="3.40.710.10">
    <property type="entry name" value="DD-peptidase/beta-lactamase superfamily"/>
    <property type="match status" value="1"/>
</dbReference>
<feature type="domain" description="Penicillin binding protein A dimerisation" evidence="9">
    <location>
        <begin position="36"/>
        <end position="98"/>
    </location>
</feature>
<dbReference type="EMBL" id="SXDP01000003">
    <property type="protein sequence ID" value="NEZ46728.1"/>
    <property type="molecule type" value="Genomic_DNA"/>
</dbReference>
<evidence type="ECO:0000256" key="1">
    <source>
        <dbReference type="ARBA" id="ARBA00007898"/>
    </source>
</evidence>
<dbReference type="PANTHER" id="PTHR30627:SF24">
    <property type="entry name" value="PENICILLIN-BINDING PROTEIN 4B"/>
    <property type="match status" value="1"/>
</dbReference>
<dbReference type="InterPro" id="IPR012338">
    <property type="entry name" value="Beta-lactam/transpept-like"/>
</dbReference>
<comment type="caution">
    <text evidence="10">The sequence shown here is derived from an EMBL/GenBank/DDBJ whole genome shotgun (WGS) entry which is preliminary data.</text>
</comment>